<dbReference type="InterPro" id="IPR001164">
    <property type="entry name" value="ArfGAP_dom"/>
</dbReference>
<dbReference type="InterPro" id="IPR044732">
    <property type="entry name" value="ArfGAP_SMAP1-like"/>
</dbReference>
<dbReference type="PANTHER" id="PTHR45705">
    <property type="entry name" value="FI20236P1"/>
    <property type="match status" value="1"/>
</dbReference>
<name>A0A1I7Z0J8_9BILA</name>
<evidence type="ECO:0000256" key="2">
    <source>
        <dbReference type="ARBA" id="ARBA00022723"/>
    </source>
</evidence>
<dbReference type="InterPro" id="IPR051718">
    <property type="entry name" value="ARF_GTPase-activating"/>
</dbReference>
<feature type="region of interest" description="Disordered" evidence="6">
    <location>
        <begin position="153"/>
        <end position="180"/>
    </location>
</feature>
<accession>A0A1I7Z0J8</accession>
<evidence type="ECO:0000256" key="1">
    <source>
        <dbReference type="ARBA" id="ARBA00022468"/>
    </source>
</evidence>
<keyword evidence="8" id="KW-1185">Reference proteome</keyword>
<dbReference type="PANTHER" id="PTHR45705:SF1">
    <property type="entry name" value="FI20236P1"/>
    <property type="match status" value="1"/>
</dbReference>
<dbReference type="InterPro" id="IPR037278">
    <property type="entry name" value="ARFGAP/RecO"/>
</dbReference>
<evidence type="ECO:0000313" key="9">
    <source>
        <dbReference type="WBParaSite" id="L893_g21595.t1"/>
    </source>
</evidence>
<evidence type="ECO:0000259" key="7">
    <source>
        <dbReference type="PROSITE" id="PS50115"/>
    </source>
</evidence>
<sequence length="333" mass="36077">MPPKSKADAKKAEQDRLQGLIIEMLREEDNKYCADCDAKQPRWASWNLGVFLCIRCAGIHRNLGVHLTKVKSVNLDSWTPEQVQSMRVMGNAKGRAVYEHGLPRDFRRAQNDHSLESFIRAKYEQKRYIMKDWSPPVVDVNDLPLELKSEKDAKKVTKQSNGSSRMAAKSESPTTAAFQPPVKEMQLLDFSDSVSVPSAPATNTPSNADLLFGSIETKQVPGSTDSLDDIFGPVVSAPPAAPLVQTSQNNSSVDLFGDFNAFGAASTSVSQPPSNGQPCRTSASMFDDLLGLDVNSTGTVNSAPQVATTAMPPAQSQADSKKSTSEILALFGN</sequence>
<dbReference type="PROSITE" id="PS50115">
    <property type="entry name" value="ARFGAP"/>
    <property type="match status" value="1"/>
</dbReference>
<dbReference type="InterPro" id="IPR038508">
    <property type="entry name" value="ArfGAP_dom_sf"/>
</dbReference>
<evidence type="ECO:0000256" key="3">
    <source>
        <dbReference type="ARBA" id="ARBA00022771"/>
    </source>
</evidence>
<keyword evidence="3 5" id="KW-0863">Zinc-finger</keyword>
<reference evidence="9" key="1">
    <citation type="submission" date="2016-11" db="UniProtKB">
        <authorList>
            <consortium name="WormBaseParasite"/>
        </authorList>
    </citation>
    <scope>IDENTIFICATION</scope>
</reference>
<dbReference type="GO" id="GO:0008270">
    <property type="term" value="F:zinc ion binding"/>
    <property type="evidence" value="ECO:0007669"/>
    <property type="project" value="UniProtKB-KW"/>
</dbReference>
<dbReference type="GO" id="GO:0005737">
    <property type="term" value="C:cytoplasm"/>
    <property type="evidence" value="ECO:0007669"/>
    <property type="project" value="TreeGrafter"/>
</dbReference>
<dbReference type="Proteomes" id="UP000095287">
    <property type="component" value="Unplaced"/>
</dbReference>
<keyword evidence="4" id="KW-0862">Zinc</keyword>
<evidence type="ECO:0000313" key="8">
    <source>
        <dbReference type="Proteomes" id="UP000095287"/>
    </source>
</evidence>
<dbReference type="CDD" id="cd08839">
    <property type="entry name" value="ArfGap_SMAP"/>
    <property type="match status" value="1"/>
</dbReference>
<evidence type="ECO:0000256" key="5">
    <source>
        <dbReference type="PROSITE-ProRule" id="PRU00288"/>
    </source>
</evidence>
<dbReference type="Pfam" id="PF01412">
    <property type="entry name" value="ArfGap"/>
    <property type="match status" value="1"/>
</dbReference>
<dbReference type="GO" id="GO:0005096">
    <property type="term" value="F:GTPase activator activity"/>
    <property type="evidence" value="ECO:0007669"/>
    <property type="project" value="UniProtKB-KW"/>
</dbReference>
<dbReference type="Gene3D" id="1.10.220.150">
    <property type="entry name" value="Arf GTPase activating protein"/>
    <property type="match status" value="1"/>
</dbReference>
<dbReference type="SMART" id="SM00105">
    <property type="entry name" value="ArfGap"/>
    <property type="match status" value="1"/>
</dbReference>
<organism evidence="8 9">
    <name type="scientific">Steinernema glaseri</name>
    <dbReference type="NCBI Taxonomy" id="37863"/>
    <lineage>
        <taxon>Eukaryota</taxon>
        <taxon>Metazoa</taxon>
        <taxon>Ecdysozoa</taxon>
        <taxon>Nematoda</taxon>
        <taxon>Chromadorea</taxon>
        <taxon>Rhabditida</taxon>
        <taxon>Tylenchina</taxon>
        <taxon>Panagrolaimomorpha</taxon>
        <taxon>Strongyloidoidea</taxon>
        <taxon>Steinernematidae</taxon>
        <taxon>Steinernema</taxon>
    </lineage>
</organism>
<dbReference type="WBParaSite" id="L893_g21595.t1">
    <property type="protein sequence ID" value="L893_g21595.t1"/>
    <property type="gene ID" value="L893_g21595"/>
</dbReference>
<keyword evidence="1" id="KW-0343">GTPase activation</keyword>
<keyword evidence="2" id="KW-0479">Metal-binding</keyword>
<protein>
    <submittedName>
        <fullName evidence="9">Arf-GAP domain-containing protein</fullName>
    </submittedName>
</protein>
<dbReference type="FunFam" id="1.10.220.150:FF:000009">
    <property type="entry name" value="stromal membrane-associated protein 1 isoform X1"/>
    <property type="match status" value="1"/>
</dbReference>
<evidence type="ECO:0000256" key="4">
    <source>
        <dbReference type="ARBA" id="ARBA00022833"/>
    </source>
</evidence>
<dbReference type="SUPFAM" id="SSF57863">
    <property type="entry name" value="ArfGap/RecO-like zinc finger"/>
    <property type="match status" value="1"/>
</dbReference>
<dbReference type="PRINTS" id="PR00405">
    <property type="entry name" value="REVINTRACTNG"/>
</dbReference>
<dbReference type="AlphaFoldDB" id="A0A1I7Z0J8"/>
<proteinExistence type="predicted"/>
<evidence type="ECO:0000256" key="6">
    <source>
        <dbReference type="SAM" id="MobiDB-lite"/>
    </source>
</evidence>
<feature type="domain" description="Arf-GAP" evidence="7">
    <location>
        <begin position="19"/>
        <end position="136"/>
    </location>
</feature>